<evidence type="ECO:0000313" key="11">
    <source>
        <dbReference type="RefSeq" id="XP_033352470.1"/>
    </source>
</evidence>
<keyword evidence="6" id="KW-0539">Nucleus</keyword>
<evidence type="ECO:0000256" key="3">
    <source>
        <dbReference type="ARBA" id="ARBA00023125"/>
    </source>
</evidence>
<sequence length="442" mass="48731">MEFYDVGSSDLRELWESYLSEPGLGQDVLMGAKEEEWGNALNVRDKSSLGVVLRDRLMTDAALGGPRPIKSEHNYSLLASSPPPSPATPGANPHTPNSGSSADRVGASLSTTSSSIDSTNLDHHKSLDIRSRIDDMEEECFPAISMNTASGRDELPSSSSTSSTSTIILKRRNNVVPEDVECTEIKGEPISAPSSPSESCQTSITDDKNTITMVFPQSLHFSKNHMSQTSDSEEDDEEYYQGMEVEEYNGEANDEKQADLRASRQGLPPTPPSSASSDSEGTASASCSPERRDSQSSAHAQNLRGLLTPRLYITNGTHTTRQPIHTPLISCQPKGSTGVLTLTEEEKRTLIAEGYPVPTKLPLTKQEEKSLKKVRRKIKNKISAQESRRKKKEYMDGLERRVTMLTNENSSYRDRLTALEDTNRELLKELQRLQALLQLQNS</sequence>
<feature type="compositionally biased region" description="Low complexity" evidence="8">
    <location>
        <begin position="108"/>
        <end position="119"/>
    </location>
</feature>
<dbReference type="AlphaFoldDB" id="A0A6J3KHT1"/>
<dbReference type="GO" id="GO:0035497">
    <property type="term" value="F:cAMP response element binding"/>
    <property type="evidence" value="ECO:0007669"/>
    <property type="project" value="TreeGrafter"/>
</dbReference>
<evidence type="ECO:0000259" key="9">
    <source>
        <dbReference type="PROSITE" id="PS50217"/>
    </source>
</evidence>
<keyword evidence="10" id="KW-1185">Reference proteome</keyword>
<dbReference type="PROSITE" id="PS50217">
    <property type="entry name" value="BZIP"/>
    <property type="match status" value="1"/>
</dbReference>
<dbReference type="GO" id="GO:0000981">
    <property type="term" value="F:DNA-binding transcription factor activity, RNA polymerase II-specific"/>
    <property type="evidence" value="ECO:0007669"/>
    <property type="project" value="TreeGrafter"/>
</dbReference>
<evidence type="ECO:0000256" key="5">
    <source>
        <dbReference type="ARBA" id="ARBA00023163"/>
    </source>
</evidence>
<feature type="compositionally biased region" description="Low complexity" evidence="8">
    <location>
        <begin position="273"/>
        <end position="288"/>
    </location>
</feature>
<dbReference type="PANTHER" id="PTHR46004">
    <property type="entry name" value="CYCLIC AMP RESPONSE ELEMENT-BINDING PROTEIN A"/>
    <property type="match status" value="1"/>
</dbReference>
<keyword evidence="2" id="KW-0805">Transcription regulation</keyword>
<proteinExistence type="predicted"/>
<dbReference type="PROSITE" id="PS00036">
    <property type="entry name" value="BZIP_BASIC"/>
    <property type="match status" value="1"/>
</dbReference>
<keyword evidence="7" id="KW-0175">Coiled coil</keyword>
<gene>
    <name evidence="11" type="primary">LOC117234978</name>
</gene>
<evidence type="ECO:0000256" key="7">
    <source>
        <dbReference type="SAM" id="Coils"/>
    </source>
</evidence>
<evidence type="ECO:0000256" key="2">
    <source>
        <dbReference type="ARBA" id="ARBA00023015"/>
    </source>
</evidence>
<feature type="domain" description="BZIP" evidence="9">
    <location>
        <begin position="370"/>
        <end position="433"/>
    </location>
</feature>
<dbReference type="GO" id="GO:0005634">
    <property type="term" value="C:nucleus"/>
    <property type="evidence" value="ECO:0007669"/>
    <property type="project" value="UniProtKB-SubCell"/>
</dbReference>
<dbReference type="RefSeq" id="XP_033352470.1">
    <property type="nucleotide sequence ID" value="XM_033496579.1"/>
</dbReference>
<evidence type="ECO:0000256" key="8">
    <source>
        <dbReference type="SAM" id="MobiDB-lite"/>
    </source>
</evidence>
<dbReference type="SMART" id="SM00338">
    <property type="entry name" value="BRLZ"/>
    <property type="match status" value="1"/>
</dbReference>
<dbReference type="Pfam" id="PF00170">
    <property type="entry name" value="bZIP_1"/>
    <property type="match status" value="1"/>
</dbReference>
<dbReference type="PRINTS" id="PR00041">
    <property type="entry name" value="LEUZIPPRCREB"/>
</dbReference>
<dbReference type="CDD" id="cd14689">
    <property type="entry name" value="bZIP_CREB3"/>
    <property type="match status" value="1"/>
</dbReference>
<evidence type="ECO:0000256" key="6">
    <source>
        <dbReference type="ARBA" id="ARBA00023242"/>
    </source>
</evidence>
<dbReference type="FunFam" id="1.20.5.170:FF:000054">
    <property type="entry name" value="Cyclic AMP-responsive element-binding protein 3-like 2"/>
    <property type="match status" value="1"/>
</dbReference>
<evidence type="ECO:0000256" key="4">
    <source>
        <dbReference type="ARBA" id="ARBA00023159"/>
    </source>
</evidence>
<organism evidence="10 11">
    <name type="scientific">Bombus vosnesenskii</name>
    <dbReference type="NCBI Taxonomy" id="207650"/>
    <lineage>
        <taxon>Eukaryota</taxon>
        <taxon>Metazoa</taxon>
        <taxon>Ecdysozoa</taxon>
        <taxon>Arthropoda</taxon>
        <taxon>Hexapoda</taxon>
        <taxon>Insecta</taxon>
        <taxon>Pterygota</taxon>
        <taxon>Neoptera</taxon>
        <taxon>Endopterygota</taxon>
        <taxon>Hymenoptera</taxon>
        <taxon>Apocrita</taxon>
        <taxon>Aculeata</taxon>
        <taxon>Apoidea</taxon>
        <taxon>Anthophila</taxon>
        <taxon>Apidae</taxon>
        <taxon>Bombus</taxon>
        <taxon>Pyrobombus</taxon>
    </lineage>
</organism>
<comment type="subcellular location">
    <subcellularLocation>
        <location evidence="1">Nucleus</location>
    </subcellularLocation>
</comment>
<feature type="coiled-coil region" evidence="7">
    <location>
        <begin position="395"/>
        <end position="439"/>
    </location>
</feature>
<feature type="region of interest" description="Disordered" evidence="8">
    <location>
        <begin position="263"/>
        <end position="299"/>
    </location>
</feature>
<keyword evidence="4" id="KW-0010">Activator</keyword>
<feature type="region of interest" description="Disordered" evidence="8">
    <location>
        <begin position="147"/>
        <end position="170"/>
    </location>
</feature>
<keyword evidence="5" id="KW-0804">Transcription</keyword>
<dbReference type="PANTHER" id="PTHR46004:SF3">
    <property type="entry name" value="CYCLIC AMP RESPONSE ELEMENT-BINDING PROTEIN A"/>
    <property type="match status" value="1"/>
</dbReference>
<feature type="compositionally biased region" description="Low complexity" evidence="8">
    <location>
        <begin position="157"/>
        <end position="166"/>
    </location>
</feature>
<dbReference type="SUPFAM" id="SSF57959">
    <property type="entry name" value="Leucine zipper domain"/>
    <property type="match status" value="1"/>
</dbReference>
<keyword evidence="3" id="KW-0238">DNA-binding</keyword>
<evidence type="ECO:0000256" key="1">
    <source>
        <dbReference type="ARBA" id="ARBA00004123"/>
    </source>
</evidence>
<name>A0A6J3KHT1_9HYME</name>
<dbReference type="Proteomes" id="UP000504631">
    <property type="component" value="Unplaced"/>
</dbReference>
<dbReference type="CTD" id="39682"/>
<reference evidence="11" key="1">
    <citation type="submission" date="2025-08" db="UniProtKB">
        <authorList>
            <consortium name="RefSeq"/>
        </authorList>
    </citation>
    <scope>IDENTIFICATION</scope>
    <source>
        <tissue evidence="11">Muscle</tissue>
    </source>
</reference>
<evidence type="ECO:0000313" key="10">
    <source>
        <dbReference type="Proteomes" id="UP000504631"/>
    </source>
</evidence>
<dbReference type="KEGG" id="bvk:117234978"/>
<dbReference type="InterPro" id="IPR004827">
    <property type="entry name" value="bZIP"/>
</dbReference>
<dbReference type="InterPro" id="IPR046347">
    <property type="entry name" value="bZIP_sf"/>
</dbReference>
<accession>A0A6J3KHT1</accession>
<protein>
    <submittedName>
        <fullName evidence="11">Cyclic AMP-responsive element-binding protein 3-like protein 2</fullName>
    </submittedName>
</protein>
<feature type="region of interest" description="Disordered" evidence="8">
    <location>
        <begin position="62"/>
        <end position="121"/>
    </location>
</feature>
<dbReference type="GeneID" id="117234978"/>
<dbReference type="Gene3D" id="1.20.5.170">
    <property type="match status" value="1"/>
</dbReference>